<keyword evidence="2" id="KW-1185">Reference proteome</keyword>
<comment type="caution">
    <text evidence="1">The sequence shown here is derived from an EMBL/GenBank/DDBJ whole genome shotgun (WGS) entry which is preliminary data.</text>
</comment>
<organism evidence="1 2">
    <name type="scientific">Kibdelosporangium lantanae</name>
    <dbReference type="NCBI Taxonomy" id="1497396"/>
    <lineage>
        <taxon>Bacteria</taxon>
        <taxon>Bacillati</taxon>
        <taxon>Actinomycetota</taxon>
        <taxon>Actinomycetes</taxon>
        <taxon>Pseudonocardiales</taxon>
        <taxon>Pseudonocardiaceae</taxon>
        <taxon>Kibdelosporangium</taxon>
    </lineage>
</organism>
<sequence length="178" mass="19413">MRRAWRGQRHDNWAIHANDVLEYYQPAGLGRGKRGVLEWTRKTGKAAGSIKSDLDNATKAVADDLINRATLAEQSSQAVVERRAIEADIAEVTAAVGDVTTEVMEFRAKAGQMTDEYLIAPELDDTLPFAGRNDQVGPRNELYVSDADFGKGLEKLSSSAALAGIARDGFYQIMRPSG</sequence>
<evidence type="ECO:0000313" key="1">
    <source>
        <dbReference type="EMBL" id="MFD1047355.1"/>
    </source>
</evidence>
<dbReference type="Proteomes" id="UP001597045">
    <property type="component" value="Unassembled WGS sequence"/>
</dbReference>
<reference evidence="2" key="1">
    <citation type="journal article" date="2019" name="Int. J. Syst. Evol. Microbiol.">
        <title>The Global Catalogue of Microorganisms (GCM) 10K type strain sequencing project: providing services to taxonomists for standard genome sequencing and annotation.</title>
        <authorList>
            <consortium name="The Broad Institute Genomics Platform"/>
            <consortium name="The Broad Institute Genome Sequencing Center for Infectious Disease"/>
            <person name="Wu L."/>
            <person name="Ma J."/>
        </authorList>
    </citation>
    <scope>NUCLEOTIDE SEQUENCE [LARGE SCALE GENOMIC DNA]</scope>
    <source>
        <strain evidence="2">JCM 31486</strain>
    </source>
</reference>
<gene>
    <name evidence="1" type="ORF">ACFQ1S_18305</name>
</gene>
<dbReference type="EMBL" id="JBHTIS010001035">
    <property type="protein sequence ID" value="MFD1047355.1"/>
    <property type="molecule type" value="Genomic_DNA"/>
</dbReference>
<accession>A0ABW3M9D6</accession>
<name>A0ABW3M9D6_9PSEU</name>
<evidence type="ECO:0000313" key="2">
    <source>
        <dbReference type="Proteomes" id="UP001597045"/>
    </source>
</evidence>
<protein>
    <submittedName>
        <fullName evidence="1">Uncharacterized protein</fullName>
    </submittedName>
</protein>
<proteinExistence type="predicted"/>